<organism evidence="4 6">
    <name type="scientific">Anaerotruncus colihominis</name>
    <dbReference type="NCBI Taxonomy" id="169435"/>
    <lineage>
        <taxon>Bacteria</taxon>
        <taxon>Bacillati</taxon>
        <taxon>Bacillota</taxon>
        <taxon>Clostridia</taxon>
        <taxon>Eubacteriales</taxon>
        <taxon>Oscillospiraceae</taxon>
        <taxon>Anaerotruncus</taxon>
    </lineage>
</organism>
<reference evidence="6" key="1">
    <citation type="submission" date="2017-04" db="EMBL/GenBank/DDBJ databases">
        <title>Function of individual gut microbiota members based on whole genome sequencing of pure cultures obtained from chicken caecum.</title>
        <authorList>
            <person name="Medvecky M."/>
            <person name="Cejkova D."/>
            <person name="Polansky O."/>
            <person name="Karasova D."/>
            <person name="Kubasova T."/>
            <person name="Cizek A."/>
            <person name="Rychlik I."/>
        </authorList>
    </citation>
    <scope>NUCLEOTIDE SEQUENCE [LARGE SCALE GENOMIC DNA]</scope>
    <source>
        <strain evidence="6">An175</strain>
    </source>
</reference>
<keyword evidence="2" id="KW-0560">Oxidoreductase</keyword>
<dbReference type="AlphaFoldDB" id="A0A1Y4N066"/>
<proteinExistence type="predicted"/>
<dbReference type="Proteomes" id="UP000260828">
    <property type="component" value="Unassembled WGS sequence"/>
</dbReference>
<dbReference type="Gene3D" id="3.20.20.70">
    <property type="entry name" value="Aldolase class I"/>
    <property type="match status" value="1"/>
</dbReference>
<comment type="caution">
    <text evidence="4">The sequence shown here is derived from an EMBL/GenBank/DDBJ whole genome shotgun (WGS) entry which is preliminary data.</text>
</comment>
<dbReference type="PANTHER" id="PTHR43656:SF2">
    <property type="entry name" value="BINDING OXIDOREDUCTASE, PUTATIVE (AFU_ORTHOLOGUE AFUA_2G08260)-RELATED"/>
    <property type="match status" value="1"/>
</dbReference>
<dbReference type="SUPFAM" id="SSF51395">
    <property type="entry name" value="FMN-linked oxidoreductases"/>
    <property type="match status" value="1"/>
</dbReference>
<evidence type="ECO:0000313" key="7">
    <source>
        <dbReference type="Proteomes" id="UP000260828"/>
    </source>
</evidence>
<keyword evidence="1" id="KW-0285">Flavoprotein</keyword>
<evidence type="ECO:0000256" key="1">
    <source>
        <dbReference type="ARBA" id="ARBA00022630"/>
    </source>
</evidence>
<evidence type="ECO:0000259" key="3">
    <source>
        <dbReference type="Pfam" id="PF00724"/>
    </source>
</evidence>
<reference evidence="5 7" key="3">
    <citation type="submission" date="2018-08" db="EMBL/GenBank/DDBJ databases">
        <title>A genome reference for cultivated species of the human gut microbiota.</title>
        <authorList>
            <person name="Zou Y."/>
            <person name="Xue W."/>
            <person name="Luo G."/>
        </authorList>
    </citation>
    <scope>NUCLEOTIDE SEQUENCE [LARGE SCALE GENOMIC DNA]</scope>
    <source>
        <strain evidence="5 7">TF05-12AC</strain>
    </source>
</reference>
<dbReference type="PANTHER" id="PTHR43656">
    <property type="entry name" value="BINDING OXIDOREDUCTASE, PUTATIVE (AFU_ORTHOLOGUE AFUA_2G08260)-RELATED"/>
    <property type="match status" value="1"/>
</dbReference>
<dbReference type="EMBL" id="NFKP01000008">
    <property type="protein sequence ID" value="OUP69606.1"/>
    <property type="molecule type" value="Genomic_DNA"/>
</dbReference>
<dbReference type="Pfam" id="PF00724">
    <property type="entry name" value="Oxidored_FMN"/>
    <property type="match status" value="1"/>
</dbReference>
<dbReference type="InterPro" id="IPR051799">
    <property type="entry name" value="NADH_flavin_oxidoreductase"/>
</dbReference>
<evidence type="ECO:0000256" key="2">
    <source>
        <dbReference type="ARBA" id="ARBA00023002"/>
    </source>
</evidence>
<dbReference type="EMBL" id="QVME01000004">
    <property type="protein sequence ID" value="RGE67747.1"/>
    <property type="molecule type" value="Genomic_DNA"/>
</dbReference>
<gene>
    <name evidence="4" type="ORF">B5F11_08135</name>
    <name evidence="5" type="ORF">DXC40_09695</name>
</gene>
<name>A0A1Y4N066_9FIRM</name>
<sequence>MDLQHRIFDYESSEQLLHDRQIAGLQLPFARETGILKTPLRLGQRQIENRLAAQPVEGFDALPDGSPSEKNMARYRAYAAGMSGMIWLESVSVCASGRSNPSQLWLRRENVDRFRCLADEIRTAANSWGRPYTVVQLTHSGRYSGQHSAAGPESAFHNPLIPKEHERILTDGELSSLEDDYLLAAQLAQEAGFDAVDVRACHGYLINELLAAREREGRYGGGFENRARFLLDVVEKIRAHTEIEVAVRLNVYDALAYPYGFGVSQKGAAIPDLEEPVRLAKLLFERGVRLFNITCGIGACSPQVIRPSDTGGEIYRTEHPLTGVDRMLRLTRQIKQAVPQAAVVASAFTWLREFGANVAAGGIEQGWFDFAGFGRQPVCYPDYARDILTGGGMKRERCCTTCNGCMAWIKKTGKAIRCVKAETGGRTKERDAK</sequence>
<dbReference type="Proteomes" id="UP000196386">
    <property type="component" value="Unassembled WGS sequence"/>
</dbReference>
<protein>
    <submittedName>
        <fullName evidence="5">NADH:flavin oxidoreductase</fullName>
    </submittedName>
</protein>
<reference evidence="4" key="2">
    <citation type="journal article" date="2018" name="BMC Genomics">
        <title>Whole genome sequencing and function prediction of 133 gut anaerobes isolated from chicken caecum in pure cultures.</title>
        <authorList>
            <person name="Medvecky M."/>
            <person name="Cejkova D."/>
            <person name="Polansky O."/>
            <person name="Karasova D."/>
            <person name="Kubasova T."/>
            <person name="Cizek A."/>
            <person name="Rychlik I."/>
        </authorList>
    </citation>
    <scope>NUCLEOTIDE SEQUENCE</scope>
    <source>
        <strain evidence="4">An175</strain>
    </source>
</reference>
<dbReference type="InterPro" id="IPR013785">
    <property type="entry name" value="Aldolase_TIM"/>
</dbReference>
<accession>A0A1Y4N066</accession>
<dbReference type="GO" id="GO:0016491">
    <property type="term" value="F:oxidoreductase activity"/>
    <property type="evidence" value="ECO:0007669"/>
    <property type="project" value="UniProtKB-KW"/>
</dbReference>
<evidence type="ECO:0000313" key="5">
    <source>
        <dbReference type="EMBL" id="RGE67747.1"/>
    </source>
</evidence>
<evidence type="ECO:0000313" key="4">
    <source>
        <dbReference type="EMBL" id="OUP69606.1"/>
    </source>
</evidence>
<evidence type="ECO:0000313" key="6">
    <source>
        <dbReference type="Proteomes" id="UP000196386"/>
    </source>
</evidence>
<dbReference type="InterPro" id="IPR001155">
    <property type="entry name" value="OxRdtase_FMN_N"/>
</dbReference>
<dbReference type="OrthoDB" id="9772736at2"/>
<feature type="domain" description="NADH:flavin oxidoreductase/NADH oxidase N-terminal" evidence="3">
    <location>
        <begin position="38"/>
        <end position="254"/>
    </location>
</feature>
<dbReference type="GO" id="GO:0010181">
    <property type="term" value="F:FMN binding"/>
    <property type="evidence" value="ECO:0007669"/>
    <property type="project" value="InterPro"/>
</dbReference>